<gene>
    <name evidence="1" type="ORF">PIB30_067965</name>
</gene>
<evidence type="ECO:0000313" key="1">
    <source>
        <dbReference type="EMBL" id="MED6137754.1"/>
    </source>
</evidence>
<keyword evidence="2" id="KW-1185">Reference proteome</keyword>
<name>A0ABU6SMW1_9FABA</name>
<accession>A0ABU6SMW1</accession>
<feature type="non-terminal residue" evidence="1">
    <location>
        <position position="112"/>
    </location>
</feature>
<sequence>MAEVINEAIPNTAAPPTIIQNTIIQKPLPVPLSDKLNNDNFLTWRYQAIQTISGAKLQHHLEKEKVPVHFASEEDRTTETETKAYQIGDLMTTMSILGSLHQWIPLSSIGFL</sequence>
<evidence type="ECO:0008006" key="3">
    <source>
        <dbReference type="Google" id="ProtNLM"/>
    </source>
</evidence>
<organism evidence="1 2">
    <name type="scientific">Stylosanthes scabra</name>
    <dbReference type="NCBI Taxonomy" id="79078"/>
    <lineage>
        <taxon>Eukaryota</taxon>
        <taxon>Viridiplantae</taxon>
        <taxon>Streptophyta</taxon>
        <taxon>Embryophyta</taxon>
        <taxon>Tracheophyta</taxon>
        <taxon>Spermatophyta</taxon>
        <taxon>Magnoliopsida</taxon>
        <taxon>eudicotyledons</taxon>
        <taxon>Gunneridae</taxon>
        <taxon>Pentapetalae</taxon>
        <taxon>rosids</taxon>
        <taxon>fabids</taxon>
        <taxon>Fabales</taxon>
        <taxon>Fabaceae</taxon>
        <taxon>Papilionoideae</taxon>
        <taxon>50 kb inversion clade</taxon>
        <taxon>dalbergioids sensu lato</taxon>
        <taxon>Dalbergieae</taxon>
        <taxon>Pterocarpus clade</taxon>
        <taxon>Stylosanthes</taxon>
    </lineage>
</organism>
<dbReference type="EMBL" id="JASCZI010061134">
    <property type="protein sequence ID" value="MED6137754.1"/>
    <property type="molecule type" value="Genomic_DNA"/>
</dbReference>
<evidence type="ECO:0000313" key="2">
    <source>
        <dbReference type="Proteomes" id="UP001341840"/>
    </source>
</evidence>
<reference evidence="1 2" key="1">
    <citation type="journal article" date="2023" name="Plants (Basel)">
        <title>Bridging the Gap: Combining Genomics and Transcriptomics Approaches to Understand Stylosanthes scabra, an Orphan Legume from the Brazilian Caatinga.</title>
        <authorList>
            <person name="Ferreira-Neto J.R.C."/>
            <person name="da Silva M.D."/>
            <person name="Binneck E."/>
            <person name="de Melo N.F."/>
            <person name="da Silva R.H."/>
            <person name="de Melo A.L.T.M."/>
            <person name="Pandolfi V."/>
            <person name="Bustamante F.O."/>
            <person name="Brasileiro-Vidal A.C."/>
            <person name="Benko-Iseppon A.M."/>
        </authorList>
    </citation>
    <scope>NUCLEOTIDE SEQUENCE [LARGE SCALE GENOMIC DNA]</scope>
    <source>
        <tissue evidence="1">Leaves</tissue>
    </source>
</reference>
<protein>
    <recommendedName>
        <fullName evidence="3">Retrotransposon Copia-like N-terminal domain-containing protein</fullName>
    </recommendedName>
</protein>
<proteinExistence type="predicted"/>
<dbReference type="Proteomes" id="UP001341840">
    <property type="component" value="Unassembled WGS sequence"/>
</dbReference>
<comment type="caution">
    <text evidence="1">The sequence shown here is derived from an EMBL/GenBank/DDBJ whole genome shotgun (WGS) entry which is preliminary data.</text>
</comment>